<dbReference type="Proteomes" id="UP000308600">
    <property type="component" value="Unassembled WGS sequence"/>
</dbReference>
<sequence>MRTTRRSFDIMIRNIPPPLNRFNCIQSTVELLSFFPFDPGHRNHSMQRALRGNRYVIHPPNSNLSEYPTYRLTGLLPISSQRFLYIPVYSCIPDGAITVPEPSRACAISIFHLIYLSPCHSDRPSKQRREEEAHPARPANSIASHPTYFKTVVCQWR</sequence>
<protein>
    <submittedName>
        <fullName evidence="1">Uncharacterized protein</fullName>
    </submittedName>
</protein>
<evidence type="ECO:0000313" key="1">
    <source>
        <dbReference type="EMBL" id="TFK70632.1"/>
    </source>
</evidence>
<proteinExistence type="predicted"/>
<dbReference type="EMBL" id="ML208310">
    <property type="protein sequence ID" value="TFK70632.1"/>
    <property type="molecule type" value="Genomic_DNA"/>
</dbReference>
<name>A0ACD3AZ92_9AGAR</name>
<evidence type="ECO:0000313" key="2">
    <source>
        <dbReference type="Proteomes" id="UP000308600"/>
    </source>
</evidence>
<gene>
    <name evidence="1" type="ORF">BDN72DRAFT_529867</name>
</gene>
<reference evidence="1 2" key="1">
    <citation type="journal article" date="2019" name="Nat. Ecol. Evol.">
        <title>Megaphylogeny resolves global patterns of mushroom evolution.</title>
        <authorList>
            <person name="Varga T."/>
            <person name="Krizsan K."/>
            <person name="Foldi C."/>
            <person name="Dima B."/>
            <person name="Sanchez-Garcia M."/>
            <person name="Sanchez-Ramirez S."/>
            <person name="Szollosi G.J."/>
            <person name="Szarkandi J.G."/>
            <person name="Papp V."/>
            <person name="Albert L."/>
            <person name="Andreopoulos W."/>
            <person name="Angelini C."/>
            <person name="Antonin V."/>
            <person name="Barry K.W."/>
            <person name="Bougher N.L."/>
            <person name="Buchanan P."/>
            <person name="Buyck B."/>
            <person name="Bense V."/>
            <person name="Catcheside P."/>
            <person name="Chovatia M."/>
            <person name="Cooper J."/>
            <person name="Damon W."/>
            <person name="Desjardin D."/>
            <person name="Finy P."/>
            <person name="Geml J."/>
            <person name="Haridas S."/>
            <person name="Hughes K."/>
            <person name="Justo A."/>
            <person name="Karasinski D."/>
            <person name="Kautmanova I."/>
            <person name="Kiss B."/>
            <person name="Kocsube S."/>
            <person name="Kotiranta H."/>
            <person name="LaButti K.M."/>
            <person name="Lechner B.E."/>
            <person name="Liimatainen K."/>
            <person name="Lipzen A."/>
            <person name="Lukacs Z."/>
            <person name="Mihaltcheva S."/>
            <person name="Morgado L.N."/>
            <person name="Niskanen T."/>
            <person name="Noordeloos M.E."/>
            <person name="Ohm R.A."/>
            <person name="Ortiz-Santana B."/>
            <person name="Ovrebo C."/>
            <person name="Racz N."/>
            <person name="Riley R."/>
            <person name="Savchenko A."/>
            <person name="Shiryaev A."/>
            <person name="Soop K."/>
            <person name="Spirin V."/>
            <person name="Szebenyi C."/>
            <person name="Tomsovsky M."/>
            <person name="Tulloss R.E."/>
            <person name="Uehling J."/>
            <person name="Grigoriev I.V."/>
            <person name="Vagvolgyi C."/>
            <person name="Papp T."/>
            <person name="Martin F.M."/>
            <person name="Miettinen O."/>
            <person name="Hibbett D.S."/>
            <person name="Nagy L.G."/>
        </authorList>
    </citation>
    <scope>NUCLEOTIDE SEQUENCE [LARGE SCALE GENOMIC DNA]</scope>
    <source>
        <strain evidence="1 2">NL-1719</strain>
    </source>
</reference>
<keyword evidence="2" id="KW-1185">Reference proteome</keyword>
<organism evidence="1 2">
    <name type="scientific">Pluteus cervinus</name>
    <dbReference type="NCBI Taxonomy" id="181527"/>
    <lineage>
        <taxon>Eukaryota</taxon>
        <taxon>Fungi</taxon>
        <taxon>Dikarya</taxon>
        <taxon>Basidiomycota</taxon>
        <taxon>Agaricomycotina</taxon>
        <taxon>Agaricomycetes</taxon>
        <taxon>Agaricomycetidae</taxon>
        <taxon>Agaricales</taxon>
        <taxon>Pluteineae</taxon>
        <taxon>Pluteaceae</taxon>
        <taxon>Pluteus</taxon>
    </lineage>
</organism>
<accession>A0ACD3AZ92</accession>